<dbReference type="EMBL" id="JANUCP010000008">
    <property type="protein sequence ID" value="MCS3920907.1"/>
    <property type="molecule type" value="Genomic_DNA"/>
</dbReference>
<dbReference type="InterPro" id="IPR051012">
    <property type="entry name" value="CellSynth/LPSAsmb/PSIAsmb"/>
</dbReference>
<dbReference type="InterPro" id="IPR019734">
    <property type="entry name" value="TPR_rpt"/>
</dbReference>
<dbReference type="SUPFAM" id="SSF48452">
    <property type="entry name" value="TPR-like"/>
    <property type="match status" value="4"/>
</dbReference>
<evidence type="ECO:0000313" key="6">
    <source>
        <dbReference type="Proteomes" id="UP001204798"/>
    </source>
</evidence>
<organism evidence="5 6">
    <name type="scientific">Candidatus Fervidibacter sacchari</name>
    <dbReference type="NCBI Taxonomy" id="1448929"/>
    <lineage>
        <taxon>Bacteria</taxon>
        <taxon>Candidatus Fervidibacterota</taxon>
        <taxon>Candidatus Fervidibacter</taxon>
    </lineage>
</organism>
<keyword evidence="4" id="KW-1133">Transmembrane helix</keyword>
<evidence type="ECO:0000256" key="1">
    <source>
        <dbReference type="ARBA" id="ARBA00022737"/>
    </source>
</evidence>
<dbReference type="PANTHER" id="PTHR45586:SF1">
    <property type="entry name" value="LIPOPOLYSACCHARIDE ASSEMBLY PROTEIN B"/>
    <property type="match status" value="1"/>
</dbReference>
<feature type="coiled-coil region" evidence="3">
    <location>
        <begin position="1185"/>
        <end position="1239"/>
    </location>
</feature>
<dbReference type="Proteomes" id="UP001204798">
    <property type="component" value="Unassembled WGS sequence"/>
</dbReference>
<keyword evidence="4" id="KW-0812">Transmembrane</keyword>
<dbReference type="Gene3D" id="1.25.40.10">
    <property type="entry name" value="Tetratricopeptide repeat domain"/>
    <property type="match status" value="8"/>
</dbReference>
<proteinExistence type="predicted"/>
<keyword evidence="2" id="KW-0802">TPR repeat</keyword>
<dbReference type="PANTHER" id="PTHR45586">
    <property type="entry name" value="TPR REPEAT-CONTAINING PROTEIN PA4667"/>
    <property type="match status" value="1"/>
</dbReference>
<reference evidence="5 6" key="1">
    <citation type="submission" date="2022-08" db="EMBL/GenBank/DDBJ databases">
        <title>Bacterial and archaeal communities from various locations to study Microbial Dark Matter (Phase II).</title>
        <authorList>
            <person name="Stepanauskas R."/>
        </authorList>
    </citation>
    <scope>NUCLEOTIDE SEQUENCE [LARGE SCALE GENOMIC DNA]</scope>
    <source>
        <strain evidence="5 6">PD1</strain>
    </source>
</reference>
<keyword evidence="1" id="KW-0677">Repeat</keyword>
<feature type="coiled-coil region" evidence="3">
    <location>
        <begin position="1471"/>
        <end position="1574"/>
    </location>
</feature>
<dbReference type="RefSeq" id="WP_259101305.1">
    <property type="nucleotide sequence ID" value="NZ_CP130454.1"/>
</dbReference>
<evidence type="ECO:0000256" key="2">
    <source>
        <dbReference type="ARBA" id="ARBA00022803"/>
    </source>
</evidence>
<feature type="transmembrane region" description="Helical" evidence="4">
    <location>
        <begin position="12"/>
        <end position="37"/>
    </location>
</feature>
<protein>
    <submittedName>
        <fullName evidence="5">Tetratricopeptide (TPR) repeat protein</fullName>
    </submittedName>
</protein>
<evidence type="ECO:0000313" key="5">
    <source>
        <dbReference type="EMBL" id="MCS3920907.1"/>
    </source>
</evidence>
<dbReference type="InterPro" id="IPR027417">
    <property type="entry name" value="P-loop_NTPase"/>
</dbReference>
<accession>A0ABT2ESM3</accession>
<sequence>MVQVQLTKLMKVGLMCVGGAAFGHIGAFAASVLGGAIGSVLGTLASGLGEQTIGLGLENLRQLLQKDPNLSSIIQKALEKSLNQLREQRQKEIGILPDDEDQCFKNWLNALRGGRAWSGEEAEKIGESFLTASEQEEGQILWSLVEGWLKENAGIQVPEPLLRFLKERLPETLQSCLHGEIAENQQVFNQVALSLVTQILQIVRSLPEEVRKTLEPEIQRAVQQIERQQQFLLEVLSELAGIKEQFKRMENLLVERFGISHVATFLFRSTNQFVRDYASKVFVGRKEAFDRLNCFLSGEKGIAIVYAPAGYGKTTFLANWVWKLMVGEWRFDDSQVHVFHHFFNPNLQYSRTPSNAYAHLLAQISFATQGRISVPDRDDERHAALLNFFYEFSAPEGEKWVIVLDGLDDAEGEVLPFIPAKLPKGLFVVISGRWDGEGELPPYLKEWAKFTEFIPLKALSEDEIREWLRKAGEGELARFAENDDFVRMLREKTEGFPLFVRYLMDELLGAVREGKSPEQILERTPSGFSEYVREQFRQLLQLVRNEKGVRNLLALLTVAKGALYKGEVEKLTGLYAGDLEVLPHQVTRWFSIGRAHPSANLPPDKMETYAFAHPLLAEEFRKHLGREAEEMEEKLLEWCEGWREHPSPYILRHYADHLYERWWQKTFEQKTYFRTPAPESQFLYSKMCQLALDTEFAQSQTLHLPDEPNLPLKTVQLALDAAIKLEDAPMMARLLMEHAKRAQIEEETPLQAWRKGHRERALKMATEIIFERDHELGTLWCLLLAWVAESEGEREWVKRFLDEVRKRWEGAKLTELMGKPLDWRGNVAVFLLSEMGQVEEAIEVAGLVLDDKCKRDLATSWASKGLFEQALKVAEVIEDTWRRAWALREITVEMAKAGMFEQAMRIAERIKYASVRGEALGGIAVGMAKVGMFEQAMKILERIENEEERAEALSGIAIEMAKVRMFEQAMKAAKGIKDAKERAWALRGIAEEMAKAGMIEKAKKVFEQATKIAERIKYASARIWALREIAVGMAKAGMIEQVKEVFEQALKTAESIEDERYQVRALREIVVEMAKVGMFEQAMKTTERIEDECWRARILGEVAEEMAKAGMIEKAKEVFEQAMKTAERIENAWLRARALREIAVGMVKAGMFEQAVKTAERIEIARERAEALSEISEEMAKAGMIEKAKEVFEQAMETAERIENAWLRAEALMAKTEMVEKAKEVFEQAMETAERIEDAGKRTWALREIAIEMAKAGIFEQALNVAERIEDAWLRAEALREIAIEIAKAGMFEQAVKTAERIEIASEWAWALREIAVGMAKAGMVEKAKEVVGKAKEVFEQAMKTAERIENAWRRARALSEIAVGMAKAGIFEQAMKTAERIEDERWRVRALGEIAEEMAKAGMFEQAMKAAERIEYAWNRAKALREIAIEIAKAGMFEQAVKTAERIENAWRRAWALSEIAEEMTKAGMVEQVEEVFEQALKTAESIEDAERRAWALREIAKEMAKAGMVEQAMEIAERIEDAEKRAEALSEIAKEMAKAGMEERAKEVFEQAMETAEKIEDAKKRARALREIAVGMAKAGEVEGAVGIVERETGLRTEVLPSVLEALAERAREGDGKSKEGFLRLFPFCGWSLELAYQACGLLAWLYPEQEEAIAKVVSGE</sequence>
<dbReference type="SUPFAM" id="SSF52540">
    <property type="entry name" value="P-loop containing nucleoside triphosphate hydrolases"/>
    <property type="match status" value="1"/>
</dbReference>
<name>A0ABT2ESM3_9BACT</name>
<keyword evidence="3" id="KW-0175">Coiled coil</keyword>
<keyword evidence="6" id="KW-1185">Reference proteome</keyword>
<dbReference type="Gene3D" id="3.40.50.300">
    <property type="entry name" value="P-loop containing nucleotide triphosphate hydrolases"/>
    <property type="match status" value="1"/>
</dbReference>
<keyword evidence="4" id="KW-0472">Membrane</keyword>
<dbReference type="SMART" id="SM00028">
    <property type="entry name" value="TPR"/>
    <property type="match status" value="6"/>
</dbReference>
<evidence type="ECO:0000256" key="3">
    <source>
        <dbReference type="SAM" id="Coils"/>
    </source>
</evidence>
<evidence type="ECO:0000256" key="4">
    <source>
        <dbReference type="SAM" id="Phobius"/>
    </source>
</evidence>
<dbReference type="InterPro" id="IPR011990">
    <property type="entry name" value="TPR-like_helical_dom_sf"/>
</dbReference>
<comment type="caution">
    <text evidence="5">The sequence shown here is derived from an EMBL/GenBank/DDBJ whole genome shotgun (WGS) entry which is preliminary data.</text>
</comment>
<gene>
    <name evidence="5" type="ORF">M2350_003348</name>
</gene>